<keyword evidence="2" id="KW-1185">Reference proteome</keyword>
<evidence type="ECO:0000313" key="1">
    <source>
        <dbReference type="EMBL" id="TYI39866.1"/>
    </source>
</evidence>
<accession>A0A5D2RH58</accession>
<evidence type="ECO:0000313" key="2">
    <source>
        <dbReference type="Proteomes" id="UP000322667"/>
    </source>
</evidence>
<dbReference type="Proteomes" id="UP000322667">
    <property type="component" value="Chromosome A02"/>
</dbReference>
<dbReference type="AlphaFoldDB" id="A0A5D2RH58"/>
<name>A0A5D2RH58_GOSTO</name>
<gene>
    <name evidence="1" type="ORF">ES332_A02G124400v1</name>
</gene>
<organism evidence="1 2">
    <name type="scientific">Gossypium tomentosum</name>
    <name type="common">Hawaiian cotton</name>
    <name type="synonym">Gossypium sandvicense</name>
    <dbReference type="NCBI Taxonomy" id="34277"/>
    <lineage>
        <taxon>Eukaryota</taxon>
        <taxon>Viridiplantae</taxon>
        <taxon>Streptophyta</taxon>
        <taxon>Embryophyta</taxon>
        <taxon>Tracheophyta</taxon>
        <taxon>Spermatophyta</taxon>
        <taxon>Magnoliopsida</taxon>
        <taxon>eudicotyledons</taxon>
        <taxon>Gunneridae</taxon>
        <taxon>Pentapetalae</taxon>
        <taxon>rosids</taxon>
        <taxon>malvids</taxon>
        <taxon>Malvales</taxon>
        <taxon>Malvaceae</taxon>
        <taxon>Malvoideae</taxon>
        <taxon>Gossypium</taxon>
    </lineage>
</organism>
<proteinExistence type="predicted"/>
<protein>
    <submittedName>
        <fullName evidence="1">Uncharacterized protein</fullName>
    </submittedName>
</protein>
<reference evidence="1 2" key="1">
    <citation type="submission" date="2019-07" db="EMBL/GenBank/DDBJ databases">
        <title>WGS assembly of Gossypium tomentosum.</title>
        <authorList>
            <person name="Chen Z.J."/>
            <person name="Sreedasyam A."/>
            <person name="Ando A."/>
            <person name="Song Q."/>
            <person name="De L."/>
            <person name="Hulse-Kemp A."/>
            <person name="Ding M."/>
            <person name="Ye W."/>
            <person name="Kirkbride R."/>
            <person name="Jenkins J."/>
            <person name="Plott C."/>
            <person name="Lovell J."/>
            <person name="Lin Y.-M."/>
            <person name="Vaughn R."/>
            <person name="Liu B."/>
            <person name="Li W."/>
            <person name="Simpson S."/>
            <person name="Scheffler B."/>
            <person name="Saski C."/>
            <person name="Grover C."/>
            <person name="Hu G."/>
            <person name="Conover J."/>
            <person name="Carlson J."/>
            <person name="Shu S."/>
            <person name="Boston L."/>
            <person name="Williams M."/>
            <person name="Peterson D."/>
            <person name="Mcgee K."/>
            <person name="Jones D."/>
            <person name="Wendel J."/>
            <person name="Stelly D."/>
            <person name="Grimwood J."/>
            <person name="Schmutz J."/>
        </authorList>
    </citation>
    <scope>NUCLEOTIDE SEQUENCE [LARGE SCALE GENOMIC DNA]</scope>
    <source>
        <strain evidence="1">7179.01</strain>
    </source>
</reference>
<dbReference type="EMBL" id="CM017611">
    <property type="protein sequence ID" value="TYI39866.1"/>
    <property type="molecule type" value="Genomic_DNA"/>
</dbReference>
<sequence>MKATPMEIYKIRRKKLQHHSTLACITILLRYLCSYRCCFRFR</sequence>